<feature type="domain" description="MacB-like periplasmic core" evidence="9">
    <location>
        <begin position="476"/>
        <end position="604"/>
    </location>
</feature>
<dbReference type="Pfam" id="PF12704">
    <property type="entry name" value="MacB_PCD"/>
    <property type="match status" value="2"/>
</dbReference>
<feature type="transmembrane region" description="Helical" evidence="7">
    <location>
        <begin position="770"/>
        <end position="791"/>
    </location>
</feature>
<dbReference type="Pfam" id="PF02687">
    <property type="entry name" value="FtsX"/>
    <property type="match status" value="2"/>
</dbReference>
<comment type="similarity">
    <text evidence="6">Belongs to the ABC-4 integral membrane protein family.</text>
</comment>
<sequence length="806" mass="84796">MTFLDSLAADVRFALRTFRRSPGFVAAAVLCLALGIGANAVIFSVVHGVLLRPLPYAEPERLVSLVEVRPQGYGGPVSWPTFWAWRQHSPFFTHLAAFTGGGVTLQAPDASERLEAVRGTSDFFAVHGVPPMLGRTFASNEDLPGQAPVAVLNERLWRARFGADPAVLGRSVDLDGLAHTVIGVMPASFDASTDVWLPLVAPPDASARTRSTVLTLRARLAPGVSRASAEARLKQVAANAALAQAEAHRDRSARVIPLDESQTKSWRTPLQVLLGAVSLVLLIACTNVANLLLARAGTRRRELAVRLALGAGRARVVQQLLVESLLLALLGGALAALLARWGLDALLALAPESLPRRQDIALDGTAFLFLLALSGVSGLAFGVLPALHASRLDVRGGLAAAGDGNTVPGFGRRLGASLVVVEVALSLVLLVGAGLLGRAFLHLLGTSPGLAPGQVLTLHLSIPDARFFNAGGLDEELPGRLLEPVLGAVRALPGVSAAGMTSVLPVQRAWNNARYRVEGAPALAPGDEPRAERRATSPGYFAAMGIPMRQGRDFTALDAAPDQPGVVIVNETLARRHFPAGDALGQRLHLGAAAFTIVGVVGDVRQAGLEREPLAEFHVPYGRPWGDDGLVLVARTSVPPETLLPAIREAIRRVDGTIPVHRALTMEQVIARSLAMRRLVLGLLGGFACLAVVLAAYGLYGVISLRVAQRTRELGVRMALGARPADVLRLVLGQGARMTAVGIGVGLGAAFLLSQVLASQLHGVSARDPWTFGGVAALLAAVALLACWVPARRATRMDPLQALRKD</sequence>
<feature type="transmembrane region" description="Helical" evidence="7">
    <location>
        <begin position="738"/>
        <end position="758"/>
    </location>
</feature>
<dbReference type="PANTHER" id="PTHR30572">
    <property type="entry name" value="MEMBRANE COMPONENT OF TRANSPORTER-RELATED"/>
    <property type="match status" value="1"/>
</dbReference>
<dbReference type="AlphaFoldDB" id="A0A250JX95"/>
<feature type="domain" description="ABC3 transporter permease C-terminal" evidence="8">
    <location>
        <begin position="687"/>
        <end position="799"/>
    </location>
</feature>
<evidence type="ECO:0000256" key="6">
    <source>
        <dbReference type="ARBA" id="ARBA00038076"/>
    </source>
</evidence>
<evidence type="ECO:0000313" key="11">
    <source>
        <dbReference type="Proteomes" id="UP000217343"/>
    </source>
</evidence>
<dbReference type="InterPro" id="IPR017800">
    <property type="entry name" value="ADOP"/>
</dbReference>
<dbReference type="NCBIfam" id="TIGR03434">
    <property type="entry name" value="ADOP"/>
    <property type="match status" value="1"/>
</dbReference>
<dbReference type="GO" id="GO:0005886">
    <property type="term" value="C:plasma membrane"/>
    <property type="evidence" value="ECO:0007669"/>
    <property type="project" value="UniProtKB-SubCell"/>
</dbReference>
<dbReference type="KEGG" id="mmas:MYMAC_003718"/>
<reference evidence="10 11" key="1">
    <citation type="submission" date="2017-06" db="EMBL/GenBank/DDBJ databases">
        <title>Sequencing and comparative analysis of myxobacterial genomes.</title>
        <authorList>
            <person name="Rupp O."/>
            <person name="Goesmann A."/>
            <person name="Sogaard-Andersen L."/>
        </authorList>
    </citation>
    <scope>NUCLEOTIDE SEQUENCE [LARGE SCALE GENOMIC DNA]</scope>
    <source>
        <strain evidence="10 11">DSM 14697</strain>
    </source>
</reference>
<dbReference type="Proteomes" id="UP000217343">
    <property type="component" value="Chromosome"/>
</dbReference>
<dbReference type="GO" id="GO:0022857">
    <property type="term" value="F:transmembrane transporter activity"/>
    <property type="evidence" value="ECO:0007669"/>
    <property type="project" value="TreeGrafter"/>
</dbReference>
<dbReference type="InterPro" id="IPR025857">
    <property type="entry name" value="MacB_PCD"/>
</dbReference>
<dbReference type="OrthoDB" id="5932075at2"/>
<feature type="domain" description="MacB-like periplasmic core" evidence="9">
    <location>
        <begin position="26"/>
        <end position="235"/>
    </location>
</feature>
<name>A0A250JX95_9BACT</name>
<evidence type="ECO:0000256" key="3">
    <source>
        <dbReference type="ARBA" id="ARBA00022692"/>
    </source>
</evidence>
<dbReference type="EMBL" id="CP022203">
    <property type="protein sequence ID" value="ATB48092.1"/>
    <property type="molecule type" value="Genomic_DNA"/>
</dbReference>
<evidence type="ECO:0000313" key="10">
    <source>
        <dbReference type="EMBL" id="ATB48092.1"/>
    </source>
</evidence>
<evidence type="ECO:0000256" key="2">
    <source>
        <dbReference type="ARBA" id="ARBA00022475"/>
    </source>
</evidence>
<feature type="transmembrane region" description="Helical" evidence="7">
    <location>
        <begin position="679"/>
        <end position="700"/>
    </location>
</feature>
<keyword evidence="2" id="KW-1003">Cell membrane</keyword>
<gene>
    <name evidence="10" type="ORF">MYMAC_003718</name>
</gene>
<organism evidence="10 11">
    <name type="scientific">Corallococcus macrosporus DSM 14697</name>
    <dbReference type="NCBI Taxonomy" id="1189310"/>
    <lineage>
        <taxon>Bacteria</taxon>
        <taxon>Pseudomonadati</taxon>
        <taxon>Myxococcota</taxon>
        <taxon>Myxococcia</taxon>
        <taxon>Myxococcales</taxon>
        <taxon>Cystobacterineae</taxon>
        <taxon>Myxococcaceae</taxon>
        <taxon>Corallococcus</taxon>
    </lineage>
</organism>
<evidence type="ECO:0000256" key="4">
    <source>
        <dbReference type="ARBA" id="ARBA00022989"/>
    </source>
</evidence>
<evidence type="ECO:0000256" key="5">
    <source>
        <dbReference type="ARBA" id="ARBA00023136"/>
    </source>
</evidence>
<protein>
    <submittedName>
        <fullName evidence="10">Permease</fullName>
    </submittedName>
</protein>
<feature type="transmembrane region" description="Helical" evidence="7">
    <location>
        <begin position="24"/>
        <end position="51"/>
    </location>
</feature>
<dbReference type="InterPro" id="IPR050250">
    <property type="entry name" value="Macrolide_Exporter_MacB"/>
</dbReference>
<keyword evidence="5 7" id="KW-0472">Membrane</keyword>
<evidence type="ECO:0000259" key="8">
    <source>
        <dbReference type="Pfam" id="PF02687"/>
    </source>
</evidence>
<dbReference type="RefSeq" id="WP_095961623.1">
    <property type="nucleotide sequence ID" value="NZ_CP022203.1"/>
</dbReference>
<feature type="transmembrane region" description="Helical" evidence="7">
    <location>
        <begin position="414"/>
        <end position="436"/>
    </location>
</feature>
<feature type="transmembrane region" description="Helical" evidence="7">
    <location>
        <begin position="316"/>
        <end position="339"/>
    </location>
</feature>
<keyword evidence="4 7" id="KW-1133">Transmembrane helix</keyword>
<feature type="transmembrane region" description="Helical" evidence="7">
    <location>
        <begin position="360"/>
        <end position="384"/>
    </location>
</feature>
<keyword evidence="3 7" id="KW-0812">Transmembrane</keyword>
<evidence type="ECO:0000259" key="9">
    <source>
        <dbReference type="Pfam" id="PF12704"/>
    </source>
</evidence>
<comment type="subcellular location">
    <subcellularLocation>
        <location evidence="1">Cell membrane</location>
        <topology evidence="1">Multi-pass membrane protein</topology>
    </subcellularLocation>
</comment>
<feature type="domain" description="ABC3 transporter permease C-terminal" evidence="8">
    <location>
        <begin position="277"/>
        <end position="392"/>
    </location>
</feature>
<accession>A0A250JX95</accession>
<feature type="transmembrane region" description="Helical" evidence="7">
    <location>
        <begin position="272"/>
        <end position="296"/>
    </location>
</feature>
<proteinExistence type="inferred from homology"/>
<evidence type="ECO:0000256" key="1">
    <source>
        <dbReference type="ARBA" id="ARBA00004651"/>
    </source>
</evidence>
<dbReference type="PANTHER" id="PTHR30572:SF4">
    <property type="entry name" value="ABC TRANSPORTER PERMEASE YTRF"/>
    <property type="match status" value="1"/>
</dbReference>
<dbReference type="InterPro" id="IPR003838">
    <property type="entry name" value="ABC3_permease_C"/>
</dbReference>
<keyword evidence="11" id="KW-1185">Reference proteome</keyword>
<evidence type="ECO:0000256" key="7">
    <source>
        <dbReference type="SAM" id="Phobius"/>
    </source>
</evidence>